<feature type="domain" description="MIR" evidence="16">
    <location>
        <begin position="373"/>
        <end position="427"/>
    </location>
</feature>
<dbReference type="Pfam" id="PF02366">
    <property type="entry name" value="PMT"/>
    <property type="match status" value="1"/>
</dbReference>
<comment type="pathway">
    <text evidence="2 14">Protein modification; protein glycosylation.</text>
</comment>
<name>A0A9W7XRB2_9FUNG</name>
<evidence type="ECO:0000313" key="17">
    <source>
        <dbReference type="EMBL" id="KAJ1647551.1"/>
    </source>
</evidence>
<keyword evidence="9 14" id="KW-0256">Endoplasmic reticulum</keyword>
<feature type="domain" description="MIR" evidence="16">
    <location>
        <begin position="505"/>
        <end position="562"/>
    </location>
</feature>
<dbReference type="InterPro" id="IPR032421">
    <property type="entry name" value="PMT_4TMC"/>
</dbReference>
<evidence type="ECO:0000256" key="8">
    <source>
        <dbReference type="ARBA" id="ARBA00022737"/>
    </source>
</evidence>
<comment type="subcellular location">
    <subcellularLocation>
        <location evidence="1 14">Endoplasmic reticulum membrane</location>
        <topology evidence="1 14">Multi-pass membrane protein</topology>
    </subcellularLocation>
</comment>
<evidence type="ECO:0000256" key="9">
    <source>
        <dbReference type="ARBA" id="ARBA00022824"/>
    </source>
</evidence>
<feature type="domain" description="MIR" evidence="16">
    <location>
        <begin position="439"/>
        <end position="496"/>
    </location>
</feature>
<dbReference type="GO" id="GO:0004169">
    <property type="term" value="F:dolichyl-phosphate-mannose-protein mannosyltransferase activity"/>
    <property type="evidence" value="ECO:0007669"/>
    <property type="project" value="UniProtKB-UniRule"/>
</dbReference>
<dbReference type="InterPro" id="IPR016093">
    <property type="entry name" value="MIR_motif"/>
</dbReference>
<feature type="transmembrane region" description="Helical" evidence="14">
    <location>
        <begin position="285"/>
        <end position="303"/>
    </location>
</feature>
<feature type="compositionally biased region" description="Low complexity" evidence="15">
    <location>
        <begin position="13"/>
        <end position="24"/>
    </location>
</feature>
<feature type="transmembrane region" description="Helical" evidence="14">
    <location>
        <begin position="739"/>
        <end position="760"/>
    </location>
</feature>
<evidence type="ECO:0000256" key="2">
    <source>
        <dbReference type="ARBA" id="ARBA00004922"/>
    </source>
</evidence>
<comment type="function">
    <text evidence="14">Transfers mannose from Dol-P-mannose to Ser or Thr residues on proteins.</text>
</comment>
<keyword evidence="18" id="KW-1185">Reference proteome</keyword>
<evidence type="ECO:0000256" key="6">
    <source>
        <dbReference type="ARBA" id="ARBA00022679"/>
    </source>
</evidence>
<dbReference type="InterPro" id="IPR003342">
    <property type="entry name" value="ArnT-like_N"/>
</dbReference>
<keyword evidence="6 14" id="KW-0808">Transferase</keyword>
<dbReference type="PANTHER" id="PTHR10050:SF46">
    <property type="entry name" value="PROTEIN O-MANNOSYL-TRANSFERASE 2"/>
    <property type="match status" value="1"/>
</dbReference>
<comment type="catalytic activity">
    <reaction evidence="13 14">
        <text>a di-trans,poly-cis-dolichyl beta-D-mannosyl phosphate + L-seryl-[protein] = 3-O-(alpha-D-mannosyl)-L-seryl-[protein] + a di-trans,poly-cis-dolichyl phosphate + H(+)</text>
        <dbReference type="Rhea" id="RHEA:17377"/>
        <dbReference type="Rhea" id="RHEA-COMP:9863"/>
        <dbReference type="Rhea" id="RHEA-COMP:13546"/>
        <dbReference type="Rhea" id="RHEA-COMP:19498"/>
        <dbReference type="Rhea" id="RHEA-COMP:19501"/>
        <dbReference type="ChEBI" id="CHEBI:15378"/>
        <dbReference type="ChEBI" id="CHEBI:29999"/>
        <dbReference type="ChEBI" id="CHEBI:57683"/>
        <dbReference type="ChEBI" id="CHEBI:58211"/>
        <dbReference type="ChEBI" id="CHEBI:137321"/>
        <dbReference type="EC" id="2.4.1.109"/>
    </reaction>
</comment>
<protein>
    <recommendedName>
        <fullName evidence="4 14">Dolichyl-phosphate-mannose--protein mannosyltransferase</fullName>
        <ecNumber evidence="4 14">2.4.1.109</ecNumber>
    </recommendedName>
</protein>
<feature type="region of interest" description="Disordered" evidence="15">
    <location>
        <begin position="1"/>
        <end position="75"/>
    </location>
</feature>
<keyword evidence="7 14" id="KW-0812">Transmembrane</keyword>
<dbReference type="Pfam" id="PF16192">
    <property type="entry name" value="PMT_4TMC"/>
    <property type="match status" value="1"/>
</dbReference>
<dbReference type="EMBL" id="JANBOH010000026">
    <property type="protein sequence ID" value="KAJ1647551.1"/>
    <property type="molecule type" value="Genomic_DNA"/>
</dbReference>
<evidence type="ECO:0000256" key="14">
    <source>
        <dbReference type="RuleBase" id="RU367007"/>
    </source>
</evidence>
<evidence type="ECO:0000256" key="5">
    <source>
        <dbReference type="ARBA" id="ARBA00022676"/>
    </source>
</evidence>
<accession>A0A9W7XRB2</accession>
<evidence type="ECO:0000259" key="16">
    <source>
        <dbReference type="PROSITE" id="PS50919"/>
    </source>
</evidence>
<comment type="similarity">
    <text evidence="3 14">Belongs to the glycosyltransferase 39 family.</text>
</comment>
<comment type="catalytic activity">
    <reaction evidence="12 14">
        <text>a di-trans,poly-cis-dolichyl beta-D-mannosyl phosphate + L-threonyl-[protein] = 3-O-(alpha-D-mannosyl)-L-threonyl-[protein] + a di-trans,poly-cis-dolichyl phosphate + H(+)</text>
        <dbReference type="Rhea" id="RHEA:53396"/>
        <dbReference type="Rhea" id="RHEA-COMP:11060"/>
        <dbReference type="Rhea" id="RHEA-COMP:13547"/>
        <dbReference type="Rhea" id="RHEA-COMP:19498"/>
        <dbReference type="Rhea" id="RHEA-COMP:19501"/>
        <dbReference type="ChEBI" id="CHEBI:15378"/>
        <dbReference type="ChEBI" id="CHEBI:30013"/>
        <dbReference type="ChEBI" id="CHEBI:57683"/>
        <dbReference type="ChEBI" id="CHEBI:58211"/>
        <dbReference type="ChEBI" id="CHEBI:137323"/>
        <dbReference type="EC" id="2.4.1.109"/>
    </reaction>
</comment>
<evidence type="ECO:0000256" key="4">
    <source>
        <dbReference type="ARBA" id="ARBA00012839"/>
    </source>
</evidence>
<dbReference type="SMART" id="SM00472">
    <property type="entry name" value="MIR"/>
    <property type="match status" value="3"/>
</dbReference>
<evidence type="ECO:0000256" key="7">
    <source>
        <dbReference type="ARBA" id="ARBA00022692"/>
    </source>
</evidence>
<evidence type="ECO:0000256" key="1">
    <source>
        <dbReference type="ARBA" id="ARBA00004477"/>
    </source>
</evidence>
<feature type="transmembrane region" description="Helical" evidence="14">
    <location>
        <begin position="324"/>
        <end position="347"/>
    </location>
</feature>
<dbReference type="PANTHER" id="PTHR10050">
    <property type="entry name" value="DOLICHYL-PHOSPHATE-MANNOSE--PROTEIN MANNOSYLTRANSFERASE"/>
    <property type="match status" value="1"/>
</dbReference>
<feature type="transmembrane region" description="Helical" evidence="14">
    <location>
        <begin position="640"/>
        <end position="662"/>
    </location>
</feature>
<dbReference type="Gene3D" id="2.80.10.50">
    <property type="match status" value="1"/>
</dbReference>
<dbReference type="InterPro" id="IPR036300">
    <property type="entry name" value="MIR_dom_sf"/>
</dbReference>
<evidence type="ECO:0000256" key="15">
    <source>
        <dbReference type="SAM" id="MobiDB-lite"/>
    </source>
</evidence>
<dbReference type="FunFam" id="2.80.10.50:FF:000012">
    <property type="entry name" value="Protein O-mannosyl-transferase 1"/>
    <property type="match status" value="1"/>
</dbReference>
<evidence type="ECO:0000256" key="13">
    <source>
        <dbReference type="ARBA" id="ARBA00045102"/>
    </source>
</evidence>
<dbReference type="Pfam" id="PF02815">
    <property type="entry name" value="MIR"/>
    <property type="match status" value="1"/>
</dbReference>
<dbReference type="InterPro" id="IPR027005">
    <property type="entry name" value="PMT-like"/>
</dbReference>
<feature type="compositionally biased region" description="Acidic residues" evidence="15">
    <location>
        <begin position="55"/>
        <end position="64"/>
    </location>
</feature>
<keyword evidence="5 14" id="KW-0328">Glycosyltransferase</keyword>
<keyword evidence="10 14" id="KW-1133">Transmembrane helix</keyword>
<evidence type="ECO:0000256" key="12">
    <source>
        <dbReference type="ARBA" id="ARBA00045085"/>
    </source>
</evidence>
<sequence length="786" mass="88914">MSLFEQQTIPVGRSTATETTASTMSRRKIEGSVKSGAATELMSQKSTEARSLFAQDDDDNDSSSETDALIPGSTKNIRELKKASKQQGSSWWGLNDQESLYPVVLTLLSSITRFYNVGKANHVVWDEAHFGKFGAYYINGTFYHDVHPPLAKMLVGLSEILTGFDGSFTFKSNHTYPENVNYTFMRLFNASYGMTLVPMAYFTLLNVGCSPNAALLGGLLVCFDNALCTISRFILLDAILLCFTAMSALSLSGMYKHRKQPFSMAWWMWLLATGVSLGLVTSSKWVGFLAVALVGIYTVYELYDIFGQNNVRTGTYLMHWAARGAALIAIPVAIYMACFMVHFALLYKSGTGDAEMDSLFQANLQGNGLKNQPLDVVYGSQITLKSGVPGVGLLHSHVDTYPDGSKQQQITGYTHKDQNNDWVIKKMHGQSYGNTTETVEHIKDGDIVRLVHKQTERNLHTHAVNAHMSKRDWEVTGYGIGETYRDPNDHWRIEVVDELSSKNPERRLRTLTTRFRLRHVTQNCVLRASGKSLPQWAWNQAEIVCDRRNHLDENTIWNIESHKNPLLPPAKADDLKSPFMRNFVRLNAAMARSNNALVPDKDKFDSLTSAPYEWPIMRLGLRMCGWDDNRVKFWLTGNPVVWWLSTLAVIVVGPLQMLYYAVRIQRGLCDFSSVDEWENHLYASYILWGGWALHYLPFYLMGRVTYLHHYFPALYFAAMYLAYLVEWNGRRLTGSSASFALKAIIFALGGLAIANFMYFAPFTYGFDYPAKMLSGRKWMSTWNIYD</sequence>
<comment type="caution">
    <text evidence="17">The sequence shown here is derived from an EMBL/GenBank/DDBJ whole genome shotgun (WGS) entry which is preliminary data.</text>
</comment>
<keyword evidence="8" id="KW-0677">Repeat</keyword>
<feature type="transmembrane region" description="Helical" evidence="14">
    <location>
        <begin position="262"/>
        <end position="279"/>
    </location>
</feature>
<evidence type="ECO:0000256" key="3">
    <source>
        <dbReference type="ARBA" id="ARBA00007222"/>
    </source>
</evidence>
<dbReference type="SUPFAM" id="SSF82109">
    <property type="entry name" value="MIR domain"/>
    <property type="match status" value="1"/>
</dbReference>
<evidence type="ECO:0000256" key="11">
    <source>
        <dbReference type="ARBA" id="ARBA00023136"/>
    </source>
</evidence>
<dbReference type="GO" id="GO:0005789">
    <property type="term" value="C:endoplasmic reticulum membrane"/>
    <property type="evidence" value="ECO:0007669"/>
    <property type="project" value="UniProtKB-SubCell"/>
</dbReference>
<dbReference type="Proteomes" id="UP001145021">
    <property type="component" value="Unassembled WGS sequence"/>
</dbReference>
<dbReference type="EC" id="2.4.1.109" evidence="4 14"/>
<organism evidence="17 18">
    <name type="scientific">Coemansia asiatica</name>
    <dbReference type="NCBI Taxonomy" id="1052880"/>
    <lineage>
        <taxon>Eukaryota</taxon>
        <taxon>Fungi</taxon>
        <taxon>Fungi incertae sedis</taxon>
        <taxon>Zoopagomycota</taxon>
        <taxon>Kickxellomycotina</taxon>
        <taxon>Kickxellomycetes</taxon>
        <taxon>Kickxellales</taxon>
        <taxon>Kickxellaceae</taxon>
        <taxon>Coemansia</taxon>
    </lineage>
</organism>
<dbReference type="PROSITE" id="PS50919">
    <property type="entry name" value="MIR"/>
    <property type="match status" value="3"/>
</dbReference>
<evidence type="ECO:0000256" key="10">
    <source>
        <dbReference type="ARBA" id="ARBA00022989"/>
    </source>
</evidence>
<feature type="transmembrane region" description="Helical" evidence="14">
    <location>
        <begin position="707"/>
        <end position="727"/>
    </location>
</feature>
<feature type="transmembrane region" description="Helical" evidence="14">
    <location>
        <begin position="233"/>
        <end position="255"/>
    </location>
</feature>
<reference evidence="17" key="1">
    <citation type="submission" date="2022-07" db="EMBL/GenBank/DDBJ databases">
        <title>Phylogenomic reconstructions and comparative analyses of Kickxellomycotina fungi.</title>
        <authorList>
            <person name="Reynolds N.K."/>
            <person name="Stajich J.E."/>
            <person name="Barry K."/>
            <person name="Grigoriev I.V."/>
            <person name="Crous P."/>
            <person name="Smith M.E."/>
        </authorList>
    </citation>
    <scope>NUCLEOTIDE SEQUENCE</scope>
    <source>
        <strain evidence="17">NBRC 105413</strain>
    </source>
</reference>
<evidence type="ECO:0000313" key="18">
    <source>
        <dbReference type="Proteomes" id="UP001145021"/>
    </source>
</evidence>
<feature type="transmembrane region" description="Helical" evidence="14">
    <location>
        <begin position="682"/>
        <end position="701"/>
    </location>
</feature>
<proteinExistence type="inferred from homology"/>
<dbReference type="AlphaFoldDB" id="A0A9W7XRB2"/>
<keyword evidence="11 14" id="KW-0472">Membrane</keyword>
<gene>
    <name evidence="17" type="primary">PMT2_3</name>
    <name evidence="17" type="ORF">LPJ64_001084</name>
</gene>